<dbReference type="HOGENOM" id="CLU_138965_0_0_6"/>
<dbReference type="AlphaFoldDB" id="N8P2V8"/>
<protein>
    <submittedName>
        <fullName evidence="1">Uncharacterized protein</fullName>
    </submittedName>
</protein>
<dbReference type="EMBL" id="APOH01000010">
    <property type="protein sequence ID" value="ENU20735.1"/>
    <property type="molecule type" value="Genomic_DNA"/>
</dbReference>
<gene>
    <name evidence="1" type="ORF">F994_00968</name>
</gene>
<dbReference type="Proteomes" id="UP000013086">
    <property type="component" value="Unassembled WGS sequence"/>
</dbReference>
<sequence>MNITFRLKQDMLKYLSENTFKNSEFKDIYGGFIHCFPEFKSKKYYQKIYLIVRELGESHIMIIDRSGCTFKYSTNRDRKNFIAHSDIIYDKDSVQKKLLFDYHQANCKVHKIKAELETFHKYVALYPNIKNKVLTFTSDRDKKLLRLESELTAIDIILNNI</sequence>
<proteinExistence type="predicted"/>
<dbReference type="eggNOG" id="ENOG5031SZF">
    <property type="taxonomic scope" value="Bacteria"/>
</dbReference>
<evidence type="ECO:0000313" key="2">
    <source>
        <dbReference type="Proteomes" id="UP000013086"/>
    </source>
</evidence>
<name>N8P2V8_9GAMM</name>
<evidence type="ECO:0000313" key="1">
    <source>
        <dbReference type="EMBL" id="ENU20735.1"/>
    </source>
</evidence>
<comment type="caution">
    <text evidence="1">The sequence shown here is derived from an EMBL/GenBank/DDBJ whole genome shotgun (WGS) entry which is preliminary data.</text>
</comment>
<reference evidence="1 2" key="1">
    <citation type="submission" date="2013-02" db="EMBL/GenBank/DDBJ databases">
        <title>The Genome Sequence of Acinetobacter sp. ANC 3994.</title>
        <authorList>
            <consortium name="The Broad Institute Genome Sequencing Platform"/>
            <consortium name="The Broad Institute Genome Sequencing Center for Infectious Disease"/>
            <person name="Cerqueira G."/>
            <person name="Feldgarden M."/>
            <person name="Courvalin P."/>
            <person name="Perichon B."/>
            <person name="Grillot-Courvalin C."/>
            <person name="Clermont D."/>
            <person name="Rocha E."/>
            <person name="Yoon E.-J."/>
            <person name="Nemec A."/>
            <person name="Walker B."/>
            <person name="Young S.K."/>
            <person name="Zeng Q."/>
            <person name="Gargeya S."/>
            <person name="Fitzgerald M."/>
            <person name="Haas B."/>
            <person name="Abouelleil A."/>
            <person name="Alvarado L."/>
            <person name="Arachchi H.M."/>
            <person name="Berlin A.M."/>
            <person name="Chapman S.B."/>
            <person name="Dewar J."/>
            <person name="Goldberg J."/>
            <person name="Griggs A."/>
            <person name="Gujja S."/>
            <person name="Hansen M."/>
            <person name="Howarth C."/>
            <person name="Imamovic A."/>
            <person name="Larimer J."/>
            <person name="McCowan C."/>
            <person name="Murphy C."/>
            <person name="Neiman D."/>
            <person name="Pearson M."/>
            <person name="Priest M."/>
            <person name="Roberts A."/>
            <person name="Saif S."/>
            <person name="Shea T."/>
            <person name="Sisk P."/>
            <person name="Sykes S."/>
            <person name="Wortman J."/>
            <person name="Nusbaum C."/>
            <person name="Birren B."/>
        </authorList>
    </citation>
    <scope>NUCLEOTIDE SEQUENCE [LARGE SCALE GENOMIC DNA]</scope>
    <source>
        <strain evidence="1 2">ANC 3994</strain>
    </source>
</reference>
<organism evidence="1 2">
    <name type="scientific">Acinetobacter bohemicus ANC 3994</name>
    <dbReference type="NCBI Taxonomy" id="1217715"/>
    <lineage>
        <taxon>Bacteria</taxon>
        <taxon>Pseudomonadati</taxon>
        <taxon>Pseudomonadota</taxon>
        <taxon>Gammaproteobacteria</taxon>
        <taxon>Moraxellales</taxon>
        <taxon>Moraxellaceae</taxon>
        <taxon>Acinetobacter</taxon>
    </lineage>
</organism>
<dbReference type="RefSeq" id="WP_004651271.1">
    <property type="nucleotide sequence ID" value="NZ_KB849176.1"/>
</dbReference>
<accession>N8P2V8</accession>